<organism evidence="1 2">
    <name type="scientific">Holotrichia oblita</name>
    <name type="common">Chafer beetle</name>
    <dbReference type="NCBI Taxonomy" id="644536"/>
    <lineage>
        <taxon>Eukaryota</taxon>
        <taxon>Metazoa</taxon>
        <taxon>Ecdysozoa</taxon>
        <taxon>Arthropoda</taxon>
        <taxon>Hexapoda</taxon>
        <taxon>Insecta</taxon>
        <taxon>Pterygota</taxon>
        <taxon>Neoptera</taxon>
        <taxon>Endopterygota</taxon>
        <taxon>Coleoptera</taxon>
        <taxon>Polyphaga</taxon>
        <taxon>Scarabaeiformia</taxon>
        <taxon>Scarabaeidae</taxon>
        <taxon>Melolonthinae</taxon>
        <taxon>Holotrichia</taxon>
    </lineage>
</organism>
<protein>
    <submittedName>
        <fullName evidence="1">Trna methyltransferase</fullName>
    </submittedName>
</protein>
<keyword evidence="1" id="KW-0808">Transferase</keyword>
<dbReference type="Proteomes" id="UP001056778">
    <property type="component" value="Chromosome 6"/>
</dbReference>
<dbReference type="EMBL" id="CM043020">
    <property type="protein sequence ID" value="KAI4458998.1"/>
    <property type="molecule type" value="Genomic_DNA"/>
</dbReference>
<keyword evidence="1" id="KW-0489">Methyltransferase</keyword>
<proteinExistence type="predicted"/>
<gene>
    <name evidence="1" type="ORF">MML48_6g00012796</name>
</gene>
<evidence type="ECO:0000313" key="1">
    <source>
        <dbReference type="EMBL" id="KAI4458998.1"/>
    </source>
</evidence>
<accession>A0ACB9SWP9</accession>
<keyword evidence="2" id="KW-1185">Reference proteome</keyword>
<evidence type="ECO:0000313" key="2">
    <source>
        <dbReference type="Proteomes" id="UP001056778"/>
    </source>
</evidence>
<reference evidence="1" key="1">
    <citation type="submission" date="2022-04" db="EMBL/GenBank/DDBJ databases">
        <title>Chromosome-scale genome assembly of Holotrichia oblita Faldermann.</title>
        <authorList>
            <person name="Rongchong L."/>
        </authorList>
    </citation>
    <scope>NUCLEOTIDE SEQUENCE</scope>
    <source>
        <strain evidence="1">81SQS9</strain>
    </source>
</reference>
<sequence>MSKLQSLLKPHSTVQGMTVLDRTQFDKVVSVPCINVIENKLMDILPHLKKYLLKLPKLKPIQTINEQTLIILNPDLISTWNDIEVNVKEHLNKFNINEGNFVFRNQTLTYDNYVADDILKAILPTDQDGMSSFTKIGHIVHVNLREHLLPYKSLIGQVLFDKVPNCETVVNKVNIIDNTYRNFQMEVLCGKEDLKTKIKENGCQFEFDFGTVYWNSRLSTEHERIVKLIDKNDVLFDVFAGVGPFSIPIAKKKGVVYANDLNPESFHWLKHNATLNKINDRHLQIFNKDGKDFILDDIKINLRKHLDQNIHIVMNLPALATDFLKCFIGLYDETELEIAFIKNPPTVYVYCFAKGEDYIKITEDLISSSLNRDMKDRIDMFKVRTSVMGKNKHQKVKNIFKVAGAKSLKPKSKAKVVKGQLKQITLKNKAKITEVDQQLVSVQDKIRQAEKKTEKTTDSPKTATPPESMTEEQYKEIETKHITTLQNLNEMQL</sequence>
<name>A0ACB9SWP9_HOLOL</name>
<comment type="caution">
    <text evidence="1">The sequence shown here is derived from an EMBL/GenBank/DDBJ whole genome shotgun (WGS) entry which is preliminary data.</text>
</comment>